<organism evidence="1 2">
    <name type="scientific">Zophobas morio</name>
    <dbReference type="NCBI Taxonomy" id="2755281"/>
    <lineage>
        <taxon>Eukaryota</taxon>
        <taxon>Metazoa</taxon>
        <taxon>Ecdysozoa</taxon>
        <taxon>Arthropoda</taxon>
        <taxon>Hexapoda</taxon>
        <taxon>Insecta</taxon>
        <taxon>Pterygota</taxon>
        <taxon>Neoptera</taxon>
        <taxon>Endopterygota</taxon>
        <taxon>Coleoptera</taxon>
        <taxon>Polyphaga</taxon>
        <taxon>Cucujiformia</taxon>
        <taxon>Tenebrionidae</taxon>
        <taxon>Zophobas</taxon>
    </lineage>
</organism>
<gene>
    <name evidence="1" type="ORF">Zmor_008785</name>
</gene>
<evidence type="ECO:0000313" key="1">
    <source>
        <dbReference type="EMBL" id="KAJ3617944.1"/>
    </source>
</evidence>
<sequence>MSSLQVGKTRLRFLTNAPWFVRNDTRHHEIRIKLLTALLKNDVLTLYKQTTGHAYRLQAVELTSCGTARNTAVLRDALSTTVEAKLEV</sequence>
<accession>A0AA38HM86</accession>
<proteinExistence type="predicted"/>
<dbReference type="Proteomes" id="UP001168821">
    <property type="component" value="Unassembled WGS sequence"/>
</dbReference>
<reference evidence="1" key="1">
    <citation type="journal article" date="2023" name="G3 (Bethesda)">
        <title>Whole genome assemblies of Zophobas morio and Tenebrio molitor.</title>
        <authorList>
            <person name="Kaur S."/>
            <person name="Stinson S.A."/>
            <person name="diCenzo G.C."/>
        </authorList>
    </citation>
    <scope>NUCLEOTIDE SEQUENCE</scope>
    <source>
        <strain evidence="1">QUZm001</strain>
    </source>
</reference>
<dbReference type="EMBL" id="JALNTZ010002370">
    <property type="protein sequence ID" value="KAJ3617944.1"/>
    <property type="molecule type" value="Genomic_DNA"/>
</dbReference>
<comment type="caution">
    <text evidence="1">The sequence shown here is derived from an EMBL/GenBank/DDBJ whole genome shotgun (WGS) entry which is preliminary data.</text>
</comment>
<dbReference type="AlphaFoldDB" id="A0AA38HM86"/>
<keyword evidence="2" id="KW-1185">Reference proteome</keyword>
<evidence type="ECO:0000313" key="2">
    <source>
        <dbReference type="Proteomes" id="UP001168821"/>
    </source>
</evidence>
<protein>
    <submittedName>
        <fullName evidence="1">Uncharacterized protein</fullName>
    </submittedName>
</protein>
<name>A0AA38HM86_9CUCU</name>